<dbReference type="EMBL" id="VIIS01001600">
    <property type="protein sequence ID" value="KAF0295757.1"/>
    <property type="molecule type" value="Genomic_DNA"/>
</dbReference>
<feature type="compositionally biased region" description="Polar residues" evidence="1">
    <location>
        <begin position="60"/>
        <end position="69"/>
    </location>
</feature>
<comment type="caution">
    <text evidence="3">The sequence shown here is derived from an EMBL/GenBank/DDBJ whole genome shotgun (WGS) entry which is preliminary data.</text>
</comment>
<dbReference type="PANTHER" id="PTHR45749:SF21">
    <property type="entry name" value="DUF4371 DOMAIN-CONTAINING PROTEIN"/>
    <property type="match status" value="1"/>
</dbReference>
<dbReference type="AlphaFoldDB" id="A0A6A4VH56"/>
<evidence type="ECO:0000259" key="2">
    <source>
        <dbReference type="Pfam" id="PF05699"/>
    </source>
</evidence>
<dbReference type="Proteomes" id="UP000440578">
    <property type="component" value="Unassembled WGS sequence"/>
</dbReference>
<dbReference type="GO" id="GO:0003676">
    <property type="term" value="F:nucleic acid binding"/>
    <property type="evidence" value="ECO:0007669"/>
    <property type="project" value="InterPro"/>
</dbReference>
<dbReference type="InterPro" id="IPR008906">
    <property type="entry name" value="HATC_C_dom"/>
</dbReference>
<evidence type="ECO:0000313" key="3">
    <source>
        <dbReference type="EMBL" id="KAF0295757.1"/>
    </source>
</evidence>
<dbReference type="InterPro" id="IPR036397">
    <property type="entry name" value="RNaseH_sf"/>
</dbReference>
<dbReference type="GO" id="GO:0046983">
    <property type="term" value="F:protein dimerization activity"/>
    <property type="evidence" value="ECO:0007669"/>
    <property type="project" value="InterPro"/>
</dbReference>
<evidence type="ECO:0000256" key="1">
    <source>
        <dbReference type="SAM" id="MobiDB-lite"/>
    </source>
</evidence>
<feature type="region of interest" description="Disordered" evidence="1">
    <location>
        <begin position="265"/>
        <end position="314"/>
    </location>
</feature>
<dbReference type="Pfam" id="PF05699">
    <property type="entry name" value="Dimer_Tnp_hAT"/>
    <property type="match status" value="1"/>
</dbReference>
<keyword evidence="4" id="KW-1185">Reference proteome</keyword>
<feature type="domain" description="HAT C-terminal dimerisation" evidence="2">
    <location>
        <begin position="422"/>
        <end position="472"/>
    </location>
</feature>
<gene>
    <name evidence="3" type="ORF">FJT64_006735</name>
</gene>
<proteinExistence type="predicted"/>
<protein>
    <recommendedName>
        <fullName evidence="2">HAT C-terminal dimerisation domain-containing protein</fullName>
    </recommendedName>
</protein>
<organism evidence="3 4">
    <name type="scientific">Amphibalanus amphitrite</name>
    <name type="common">Striped barnacle</name>
    <name type="synonym">Balanus amphitrite</name>
    <dbReference type="NCBI Taxonomy" id="1232801"/>
    <lineage>
        <taxon>Eukaryota</taxon>
        <taxon>Metazoa</taxon>
        <taxon>Ecdysozoa</taxon>
        <taxon>Arthropoda</taxon>
        <taxon>Crustacea</taxon>
        <taxon>Multicrustacea</taxon>
        <taxon>Cirripedia</taxon>
        <taxon>Thoracica</taxon>
        <taxon>Thoracicalcarea</taxon>
        <taxon>Balanomorpha</taxon>
        <taxon>Balanoidea</taxon>
        <taxon>Balanidae</taxon>
        <taxon>Amphibalaninae</taxon>
        <taxon>Amphibalanus</taxon>
    </lineage>
</organism>
<sequence>MDNSATSAEPAQDGNVNECVALVQSQQQMLMTLLQEQQRLQSELVRQNQEMRQQQQQQQTSRASVRNVPSSSLSSKATCDMSMQQWRIWRRDIVQFAEMCGWDVKTTVMNIRLQCDEKLKRVIEAEFGDRWIELTADQALTAVESILRKASNPAREKEKFHKLNQQPALEECSDMITVDQEMVRQHAQNDGTYQLLKQRIEGDTWPGSCSNEQVVADLFEVRGHRYMVYADRLTGWIKLDHLRSFASNIIIPILQRHFSQYGVPEQISIDGGTNPSPSSRPPGATARGLSQSDRETAPAQPPSPPASEMVETQSEDDARLHLLEGEVEATLPESRRKRMKALCRTRGVEQHDSILTFDQLLPALMAVLIFGITLKLSVALQSPSRALADCMQLVEVTASTMCTELSDKGQSRTLPEMYRMATTLPNVQAMLRILLTVPATSCSAERTFSALKRIETDHRSTMGQKRLESLVLMFLVFKIGI</sequence>
<name>A0A6A4VH56_AMPAM</name>
<evidence type="ECO:0000313" key="4">
    <source>
        <dbReference type="Proteomes" id="UP000440578"/>
    </source>
</evidence>
<accession>A0A6A4VH56</accession>
<dbReference type="InterPro" id="IPR012337">
    <property type="entry name" value="RNaseH-like_sf"/>
</dbReference>
<dbReference type="SUPFAM" id="SSF53098">
    <property type="entry name" value="Ribonuclease H-like"/>
    <property type="match status" value="1"/>
</dbReference>
<feature type="compositionally biased region" description="Low complexity" evidence="1">
    <location>
        <begin position="46"/>
        <end position="59"/>
    </location>
</feature>
<reference evidence="3 4" key="1">
    <citation type="submission" date="2019-07" db="EMBL/GenBank/DDBJ databases">
        <title>Draft genome assembly of a fouling barnacle, Amphibalanus amphitrite (Darwin, 1854): The first reference genome for Thecostraca.</title>
        <authorList>
            <person name="Kim W."/>
        </authorList>
    </citation>
    <scope>NUCLEOTIDE SEQUENCE [LARGE SCALE GENOMIC DNA]</scope>
    <source>
        <strain evidence="3">SNU_AA5</strain>
        <tissue evidence="3">Soma without cirri and trophi</tissue>
    </source>
</reference>
<dbReference type="PANTHER" id="PTHR45749">
    <property type="match status" value="1"/>
</dbReference>
<dbReference type="Gene3D" id="3.30.420.10">
    <property type="entry name" value="Ribonuclease H-like superfamily/Ribonuclease H"/>
    <property type="match status" value="1"/>
</dbReference>
<feature type="region of interest" description="Disordered" evidence="1">
    <location>
        <begin position="46"/>
        <end position="76"/>
    </location>
</feature>